<protein>
    <submittedName>
        <fullName evidence="5">3-hydroxybutyryl-CoA dehydrogenase</fullName>
        <ecNumber evidence="5">1.1.1.157</ecNumber>
    </submittedName>
</protein>
<keyword evidence="6" id="KW-1185">Reference proteome</keyword>
<dbReference type="SUPFAM" id="SSF51735">
    <property type="entry name" value="NAD(P)-binding Rossmann-fold domains"/>
    <property type="match status" value="1"/>
</dbReference>
<dbReference type="Proteomes" id="UP000221168">
    <property type="component" value="Unassembled WGS sequence"/>
</dbReference>
<evidence type="ECO:0000313" key="5">
    <source>
        <dbReference type="EMBL" id="PHP64744.1"/>
    </source>
</evidence>
<dbReference type="GO" id="GO:0008691">
    <property type="term" value="F:3-hydroxybutyryl-CoA dehydrogenase activity"/>
    <property type="evidence" value="ECO:0007669"/>
    <property type="project" value="UniProtKB-EC"/>
</dbReference>
<comment type="caution">
    <text evidence="5">The sequence shown here is derived from an EMBL/GenBank/DDBJ whole genome shotgun (WGS) entry which is preliminary data.</text>
</comment>
<dbReference type="GO" id="GO:0070403">
    <property type="term" value="F:NAD+ binding"/>
    <property type="evidence" value="ECO:0007669"/>
    <property type="project" value="InterPro"/>
</dbReference>
<dbReference type="FunFam" id="3.40.50.720:FF:000009">
    <property type="entry name" value="Fatty oxidation complex, alpha subunit"/>
    <property type="match status" value="1"/>
</dbReference>
<dbReference type="SUPFAM" id="SSF48179">
    <property type="entry name" value="6-phosphogluconate dehydrogenase C-terminal domain-like"/>
    <property type="match status" value="1"/>
</dbReference>
<evidence type="ECO:0000256" key="1">
    <source>
        <dbReference type="ARBA" id="ARBA00023002"/>
    </source>
</evidence>
<accession>A0A2G1QH14</accession>
<feature type="domain" description="3-hydroxyacyl-CoA dehydrogenase NAD binding" evidence="4">
    <location>
        <begin position="12"/>
        <end position="188"/>
    </location>
</feature>
<sequence length="299" mass="31668">MQPDAANTTNAVGVVGAGTMGVGIAYVFAMAGHPVILVESDHSRSVEARATMEQAAAEAVRRGKVPAEDASRRLASIRFAATIPELPEALALVIETVPERLDIKHRVLAGIDARSPAIIATNTSALSIDDLATAVSRPDAFLGMHFFNPVWSLHLVELIRGAATSDATLKAATAFATGIGKKTAVVSDRPGFITSRLDLILALEAIRMVEEGVASADDIDVAIMTAYRHPVGPLRLTDLVGLDVRLDIARHLGQAIGPRYAPPRLLEEMVARGELGRKSGHGFYDWSVEADTGRAGQKA</sequence>
<dbReference type="InterPro" id="IPR006108">
    <property type="entry name" value="3HC_DH_C"/>
</dbReference>
<proteinExistence type="predicted"/>
<dbReference type="PANTHER" id="PTHR48075">
    <property type="entry name" value="3-HYDROXYACYL-COA DEHYDROGENASE FAMILY PROTEIN"/>
    <property type="match status" value="1"/>
</dbReference>
<dbReference type="Pfam" id="PF00725">
    <property type="entry name" value="3HCDH"/>
    <property type="match status" value="1"/>
</dbReference>
<dbReference type="AlphaFoldDB" id="A0A2G1QH14"/>
<dbReference type="EMBL" id="PDVP01000024">
    <property type="protein sequence ID" value="PHP64744.1"/>
    <property type="molecule type" value="Genomic_DNA"/>
</dbReference>
<dbReference type="Gene3D" id="1.10.1040.10">
    <property type="entry name" value="N-(1-d-carboxylethyl)-l-norvaline Dehydrogenase, domain 2"/>
    <property type="match status" value="1"/>
</dbReference>
<evidence type="ECO:0000256" key="2">
    <source>
        <dbReference type="PIRSR" id="PIRSR000105-1"/>
    </source>
</evidence>
<evidence type="ECO:0000259" key="3">
    <source>
        <dbReference type="Pfam" id="PF00725"/>
    </source>
</evidence>
<dbReference type="OrthoDB" id="9803287at2"/>
<reference evidence="5 6" key="1">
    <citation type="submission" date="2017-10" db="EMBL/GenBank/DDBJ databases">
        <title>Sedimentibacterium mangrovi gen. nov., sp. nov., a novel member of family Phyllobacteriacea isolated from mangrove sediment.</title>
        <authorList>
            <person name="Liao H."/>
            <person name="Tian Y."/>
        </authorList>
    </citation>
    <scope>NUCLEOTIDE SEQUENCE [LARGE SCALE GENOMIC DNA]</scope>
    <source>
        <strain evidence="5 6">X9-2-2</strain>
    </source>
</reference>
<dbReference type="Gene3D" id="3.40.50.720">
    <property type="entry name" value="NAD(P)-binding Rossmann-like Domain"/>
    <property type="match status" value="1"/>
</dbReference>
<dbReference type="InterPro" id="IPR022694">
    <property type="entry name" value="3-OHacyl-CoA_DH"/>
</dbReference>
<name>A0A2G1QH14_9HYPH</name>
<dbReference type="PANTHER" id="PTHR48075:SF5">
    <property type="entry name" value="3-HYDROXYBUTYRYL-COA DEHYDROGENASE"/>
    <property type="match status" value="1"/>
</dbReference>
<feature type="site" description="Important for catalytic activity" evidence="2">
    <location>
        <position position="145"/>
    </location>
</feature>
<dbReference type="InterPro" id="IPR006176">
    <property type="entry name" value="3-OHacyl-CoA_DH_NAD-bd"/>
</dbReference>
<gene>
    <name evidence="5" type="ORF">CSC94_22690</name>
</gene>
<dbReference type="InterPro" id="IPR008927">
    <property type="entry name" value="6-PGluconate_DH-like_C_sf"/>
</dbReference>
<dbReference type="InterPro" id="IPR013328">
    <property type="entry name" value="6PGD_dom2"/>
</dbReference>
<dbReference type="InterPro" id="IPR036291">
    <property type="entry name" value="NAD(P)-bd_dom_sf"/>
</dbReference>
<organism evidence="5 6">
    <name type="scientific">Zhengella mangrovi</name>
    <dbReference type="NCBI Taxonomy" id="1982044"/>
    <lineage>
        <taxon>Bacteria</taxon>
        <taxon>Pseudomonadati</taxon>
        <taxon>Pseudomonadota</taxon>
        <taxon>Alphaproteobacteria</taxon>
        <taxon>Hyphomicrobiales</taxon>
        <taxon>Notoacmeibacteraceae</taxon>
        <taxon>Zhengella</taxon>
    </lineage>
</organism>
<dbReference type="PIRSF" id="PIRSF000105">
    <property type="entry name" value="HCDH"/>
    <property type="match status" value="1"/>
</dbReference>
<evidence type="ECO:0000259" key="4">
    <source>
        <dbReference type="Pfam" id="PF02737"/>
    </source>
</evidence>
<keyword evidence="1 5" id="KW-0560">Oxidoreductase</keyword>
<dbReference type="RefSeq" id="WP_099308665.1">
    <property type="nucleotide sequence ID" value="NZ_PDVP01000024.1"/>
</dbReference>
<dbReference type="Pfam" id="PF02737">
    <property type="entry name" value="3HCDH_N"/>
    <property type="match status" value="1"/>
</dbReference>
<dbReference type="EC" id="1.1.1.157" evidence="5"/>
<feature type="domain" description="3-hydroxyacyl-CoA dehydrogenase C-terminal" evidence="3">
    <location>
        <begin position="191"/>
        <end position="286"/>
    </location>
</feature>
<dbReference type="GO" id="GO:0006631">
    <property type="term" value="P:fatty acid metabolic process"/>
    <property type="evidence" value="ECO:0007669"/>
    <property type="project" value="InterPro"/>
</dbReference>
<evidence type="ECO:0000313" key="6">
    <source>
        <dbReference type="Proteomes" id="UP000221168"/>
    </source>
</evidence>